<dbReference type="AlphaFoldDB" id="A0A3N7HKW0"/>
<dbReference type="SMART" id="SM00387">
    <property type="entry name" value="HATPase_c"/>
    <property type="match status" value="1"/>
</dbReference>
<dbReference type="InterPro" id="IPR036097">
    <property type="entry name" value="HisK_dim/P_sf"/>
</dbReference>
<dbReference type="InterPro" id="IPR036890">
    <property type="entry name" value="HATPase_C_sf"/>
</dbReference>
<evidence type="ECO:0000256" key="9">
    <source>
        <dbReference type="ARBA" id="ARBA00022840"/>
    </source>
</evidence>
<comment type="subcellular location">
    <subcellularLocation>
        <location evidence="2">Membrane</location>
        <topology evidence="2">Multi-pass membrane protein</topology>
    </subcellularLocation>
</comment>
<dbReference type="PANTHER" id="PTHR45569">
    <property type="entry name" value="SENSOR PROTEIN KDPD"/>
    <property type="match status" value="1"/>
</dbReference>
<keyword evidence="4" id="KW-0597">Phosphoprotein</keyword>
<evidence type="ECO:0000256" key="7">
    <source>
        <dbReference type="ARBA" id="ARBA00022741"/>
    </source>
</evidence>
<dbReference type="InterPro" id="IPR005467">
    <property type="entry name" value="His_kinase_dom"/>
</dbReference>
<evidence type="ECO:0000256" key="2">
    <source>
        <dbReference type="ARBA" id="ARBA00004141"/>
    </source>
</evidence>
<organism evidence="15 16">
    <name type="scientific">Piscinibacter terrae</name>
    <dbReference type="NCBI Taxonomy" id="2496871"/>
    <lineage>
        <taxon>Bacteria</taxon>
        <taxon>Pseudomonadati</taxon>
        <taxon>Pseudomonadota</taxon>
        <taxon>Betaproteobacteria</taxon>
        <taxon>Burkholderiales</taxon>
        <taxon>Sphaerotilaceae</taxon>
        <taxon>Piscinibacter</taxon>
    </lineage>
</organism>
<evidence type="ECO:0000313" key="15">
    <source>
        <dbReference type="EMBL" id="RQP22173.1"/>
    </source>
</evidence>
<dbReference type="EMBL" id="QUSW01000008">
    <property type="protein sequence ID" value="RQP22173.1"/>
    <property type="molecule type" value="Genomic_DNA"/>
</dbReference>
<evidence type="ECO:0000256" key="12">
    <source>
        <dbReference type="ARBA" id="ARBA00023136"/>
    </source>
</evidence>
<keyword evidence="6 13" id="KW-0812">Transmembrane</keyword>
<dbReference type="InterPro" id="IPR003594">
    <property type="entry name" value="HATPase_dom"/>
</dbReference>
<dbReference type="PROSITE" id="PS50109">
    <property type="entry name" value="HIS_KIN"/>
    <property type="match status" value="1"/>
</dbReference>
<evidence type="ECO:0000256" key="6">
    <source>
        <dbReference type="ARBA" id="ARBA00022692"/>
    </source>
</evidence>
<dbReference type="SMART" id="SM00388">
    <property type="entry name" value="HisKA"/>
    <property type="match status" value="1"/>
</dbReference>
<evidence type="ECO:0000256" key="4">
    <source>
        <dbReference type="ARBA" id="ARBA00022553"/>
    </source>
</evidence>
<evidence type="ECO:0000256" key="10">
    <source>
        <dbReference type="ARBA" id="ARBA00022989"/>
    </source>
</evidence>
<evidence type="ECO:0000256" key="13">
    <source>
        <dbReference type="SAM" id="Phobius"/>
    </source>
</evidence>
<keyword evidence="7" id="KW-0547">Nucleotide-binding</keyword>
<dbReference type="Pfam" id="PF00512">
    <property type="entry name" value="HisKA"/>
    <property type="match status" value="1"/>
</dbReference>
<dbReference type="InterPro" id="IPR003661">
    <property type="entry name" value="HisK_dim/P_dom"/>
</dbReference>
<dbReference type="Gene3D" id="1.10.287.130">
    <property type="match status" value="1"/>
</dbReference>
<dbReference type="GO" id="GO:0005524">
    <property type="term" value="F:ATP binding"/>
    <property type="evidence" value="ECO:0007669"/>
    <property type="project" value="UniProtKB-KW"/>
</dbReference>
<reference evidence="15 16" key="2">
    <citation type="submission" date="2018-12" db="EMBL/GenBank/DDBJ databases">
        <title>Rhizobacter gummiphilus sp. nov., a rubber-degrading bacterium isolated from the soil of a botanical garden in Japan.</title>
        <authorList>
            <person name="Shunsuke S.S."/>
        </authorList>
    </citation>
    <scope>NUCLEOTIDE SEQUENCE [LARGE SCALE GENOMIC DNA]</scope>
    <source>
        <strain evidence="15 16">S-16</strain>
    </source>
</reference>
<evidence type="ECO:0000256" key="5">
    <source>
        <dbReference type="ARBA" id="ARBA00022679"/>
    </source>
</evidence>
<dbReference type="Pfam" id="PF02518">
    <property type="entry name" value="HATPase_c"/>
    <property type="match status" value="1"/>
</dbReference>
<evidence type="ECO:0000256" key="11">
    <source>
        <dbReference type="ARBA" id="ARBA00023012"/>
    </source>
</evidence>
<dbReference type="InterPro" id="IPR025201">
    <property type="entry name" value="KdpD_TM"/>
</dbReference>
<name>A0A3N7HKW0_9BURK</name>
<evidence type="ECO:0000256" key="8">
    <source>
        <dbReference type="ARBA" id="ARBA00022777"/>
    </source>
</evidence>
<accession>A0A3N7HKW0</accession>
<feature type="transmembrane region" description="Helical" evidence="13">
    <location>
        <begin position="12"/>
        <end position="32"/>
    </location>
</feature>
<gene>
    <name evidence="15" type="ORF">DZC73_24550</name>
</gene>
<sequence>MNHSAEESAARWRAGIAAFALVAVATLLARLLDNEISQTSQAMIYLAAVVLASYRLDRISAIACAVASVTAFNFFFVPPRYTLAVEHREHFIGLLIMLGVGLVVNQLAASLRAESEAARLSERRARQLQRLAHELNEAKDEDAVRSLGQAELERAFRGPVQVTLVHELDACVLRTPEIDGLRCCVKEAALIGPGTARWPGLDAWYVPLGDKGHVFGAASVRPAHGPDADARMHAQALCSLMAQALWRIRLSAQMREAQQAVERHETQRTLLAAISHDFRTPLAAIVGAASSLQSQSERLTDSEKTRLLGSIEGEAEYLSTVTENTLQLVRLSGESLQLRRDWESMEEIVGSVLARLRQRDTTRRIKSRVPRDLPLVKVDPVLIAQLLTNLLDNALKYTEGPVDLIVQLDGQRVTVTVKDRGAGVDEDGQLFEPFVRGRHERESGLRGAGLGLAVCRAIALAHGGTLAARRRSGGGSSFRLELPMEAQQPASAAAPEVTQ</sequence>
<dbReference type="EC" id="2.7.13.3" evidence="3"/>
<dbReference type="SUPFAM" id="SSF55874">
    <property type="entry name" value="ATPase domain of HSP90 chaperone/DNA topoisomerase II/histidine kinase"/>
    <property type="match status" value="1"/>
</dbReference>
<dbReference type="CDD" id="cd00082">
    <property type="entry name" value="HisKA"/>
    <property type="match status" value="1"/>
</dbReference>
<dbReference type="PANTHER" id="PTHR45569:SF1">
    <property type="entry name" value="SENSOR PROTEIN KDPD"/>
    <property type="match status" value="1"/>
</dbReference>
<proteinExistence type="predicted"/>
<dbReference type="Gene3D" id="3.30.450.40">
    <property type="match status" value="1"/>
</dbReference>
<dbReference type="Gene3D" id="3.30.565.10">
    <property type="entry name" value="Histidine kinase-like ATPase, C-terminal domain"/>
    <property type="match status" value="1"/>
</dbReference>
<dbReference type="Proteomes" id="UP000267464">
    <property type="component" value="Unassembled WGS sequence"/>
</dbReference>
<feature type="transmembrane region" description="Helical" evidence="13">
    <location>
        <begin position="91"/>
        <end position="111"/>
    </location>
</feature>
<keyword evidence="12 13" id="KW-0472">Membrane</keyword>
<feature type="domain" description="Histidine kinase" evidence="14">
    <location>
        <begin position="273"/>
        <end position="486"/>
    </location>
</feature>
<protein>
    <recommendedName>
        <fullName evidence="3">histidine kinase</fullName>
        <ecNumber evidence="3">2.7.13.3</ecNumber>
    </recommendedName>
</protein>
<evidence type="ECO:0000256" key="1">
    <source>
        <dbReference type="ARBA" id="ARBA00000085"/>
    </source>
</evidence>
<dbReference type="SUPFAM" id="SSF47384">
    <property type="entry name" value="Homodimeric domain of signal transducing histidine kinase"/>
    <property type="match status" value="1"/>
</dbReference>
<dbReference type="InterPro" id="IPR004358">
    <property type="entry name" value="Sig_transdc_His_kin-like_C"/>
</dbReference>
<keyword evidence="16" id="KW-1185">Reference proteome</keyword>
<dbReference type="CDD" id="cd00075">
    <property type="entry name" value="HATPase"/>
    <property type="match status" value="1"/>
</dbReference>
<keyword evidence="9" id="KW-0067">ATP-binding</keyword>
<evidence type="ECO:0000259" key="14">
    <source>
        <dbReference type="PROSITE" id="PS50109"/>
    </source>
</evidence>
<dbReference type="InterPro" id="IPR029016">
    <property type="entry name" value="GAF-like_dom_sf"/>
</dbReference>
<dbReference type="InterPro" id="IPR052023">
    <property type="entry name" value="Histidine_kinase_KdpD"/>
</dbReference>
<dbReference type="Gene3D" id="1.20.120.620">
    <property type="entry name" value="Backbone structure of the membrane domain of e. Coli histidine kinase receptor kdpd"/>
    <property type="match status" value="1"/>
</dbReference>
<evidence type="ECO:0000313" key="16">
    <source>
        <dbReference type="Proteomes" id="UP000267464"/>
    </source>
</evidence>
<feature type="transmembrane region" description="Helical" evidence="13">
    <location>
        <begin position="61"/>
        <end position="79"/>
    </location>
</feature>
<keyword evidence="8" id="KW-0418">Kinase</keyword>
<dbReference type="GO" id="GO:0005886">
    <property type="term" value="C:plasma membrane"/>
    <property type="evidence" value="ECO:0007669"/>
    <property type="project" value="TreeGrafter"/>
</dbReference>
<dbReference type="PRINTS" id="PR00344">
    <property type="entry name" value="BCTRLSENSOR"/>
</dbReference>
<comment type="catalytic activity">
    <reaction evidence="1">
        <text>ATP + protein L-histidine = ADP + protein N-phospho-L-histidine.</text>
        <dbReference type="EC" id="2.7.13.3"/>
    </reaction>
</comment>
<dbReference type="RefSeq" id="WP_124543020.1">
    <property type="nucleotide sequence ID" value="NZ_QUSW01000008.1"/>
</dbReference>
<dbReference type="OrthoDB" id="9806130at2"/>
<keyword evidence="11" id="KW-0902">Two-component regulatory system</keyword>
<keyword evidence="10 13" id="KW-1133">Transmembrane helix</keyword>
<reference evidence="15 16" key="1">
    <citation type="submission" date="2018-08" db="EMBL/GenBank/DDBJ databases">
        <authorList>
            <person name="Khan S.A."/>
            <person name="Jeon C.O."/>
            <person name="Chun B.H."/>
            <person name="Jeong S.E."/>
        </authorList>
    </citation>
    <scope>NUCLEOTIDE SEQUENCE [LARGE SCALE GENOMIC DNA]</scope>
    <source>
        <strain evidence="15 16">S-16</strain>
    </source>
</reference>
<evidence type="ECO:0000256" key="3">
    <source>
        <dbReference type="ARBA" id="ARBA00012438"/>
    </source>
</evidence>
<dbReference type="GO" id="GO:0000155">
    <property type="term" value="F:phosphorelay sensor kinase activity"/>
    <property type="evidence" value="ECO:0007669"/>
    <property type="project" value="InterPro"/>
</dbReference>
<dbReference type="InterPro" id="IPR038318">
    <property type="entry name" value="KdpD_sf"/>
</dbReference>
<keyword evidence="5" id="KW-0808">Transferase</keyword>
<dbReference type="Pfam" id="PF13493">
    <property type="entry name" value="DUF4118"/>
    <property type="match status" value="1"/>
</dbReference>
<comment type="caution">
    <text evidence="15">The sequence shown here is derived from an EMBL/GenBank/DDBJ whole genome shotgun (WGS) entry which is preliminary data.</text>
</comment>